<evidence type="ECO:0000259" key="2">
    <source>
        <dbReference type="Pfam" id="PF06580"/>
    </source>
</evidence>
<dbReference type="SUPFAM" id="SSF55874">
    <property type="entry name" value="ATPase domain of HSP90 chaperone/DNA topoisomerase II/histidine kinase"/>
    <property type="match status" value="1"/>
</dbReference>
<dbReference type="STRING" id="623280.SAMN05660226_03980"/>
<keyword evidence="1" id="KW-0812">Transmembrane</keyword>
<dbReference type="Proteomes" id="UP000190541">
    <property type="component" value="Unassembled WGS sequence"/>
</dbReference>
<dbReference type="Pfam" id="PF06580">
    <property type="entry name" value="His_kinase"/>
    <property type="match status" value="1"/>
</dbReference>
<dbReference type="InterPro" id="IPR010559">
    <property type="entry name" value="Sig_transdc_His_kin_internal"/>
</dbReference>
<reference evidence="3 4" key="1">
    <citation type="submission" date="2017-02" db="EMBL/GenBank/DDBJ databases">
        <authorList>
            <person name="Peterson S.W."/>
        </authorList>
    </citation>
    <scope>NUCLEOTIDE SEQUENCE [LARGE SCALE GENOMIC DNA]</scope>
    <source>
        <strain evidence="3 4">DSM 22899</strain>
    </source>
</reference>
<organism evidence="3 4">
    <name type="scientific">Parapedobacter luteus</name>
    <dbReference type="NCBI Taxonomy" id="623280"/>
    <lineage>
        <taxon>Bacteria</taxon>
        <taxon>Pseudomonadati</taxon>
        <taxon>Bacteroidota</taxon>
        <taxon>Sphingobacteriia</taxon>
        <taxon>Sphingobacteriales</taxon>
        <taxon>Sphingobacteriaceae</taxon>
        <taxon>Parapedobacter</taxon>
    </lineage>
</organism>
<name>A0A1T5FFI9_9SPHI</name>
<proteinExistence type="predicted"/>
<evidence type="ECO:0000313" key="4">
    <source>
        <dbReference type="Proteomes" id="UP000190541"/>
    </source>
</evidence>
<feature type="transmembrane region" description="Helical" evidence="1">
    <location>
        <begin position="46"/>
        <end position="69"/>
    </location>
</feature>
<dbReference type="AlphaFoldDB" id="A0A1T5FFI9"/>
<dbReference type="Gene3D" id="3.30.565.10">
    <property type="entry name" value="Histidine kinase-like ATPase, C-terminal domain"/>
    <property type="match status" value="1"/>
</dbReference>
<feature type="transmembrane region" description="Helical" evidence="1">
    <location>
        <begin position="81"/>
        <end position="107"/>
    </location>
</feature>
<dbReference type="RefSeq" id="WP_079718583.1">
    <property type="nucleotide sequence ID" value="NZ_FUYS01000015.1"/>
</dbReference>
<keyword evidence="1" id="KW-1133">Transmembrane helix</keyword>
<dbReference type="EMBL" id="FUYS01000015">
    <property type="protein sequence ID" value="SKB94974.1"/>
    <property type="molecule type" value="Genomic_DNA"/>
</dbReference>
<dbReference type="InterPro" id="IPR036890">
    <property type="entry name" value="HATPase_C_sf"/>
</dbReference>
<gene>
    <name evidence="3" type="ORF">SAMN05660226_03980</name>
</gene>
<evidence type="ECO:0000313" key="3">
    <source>
        <dbReference type="EMBL" id="SKB94974.1"/>
    </source>
</evidence>
<protein>
    <submittedName>
        <fullName evidence="3">Histidine kinase</fullName>
    </submittedName>
</protein>
<dbReference type="GO" id="GO:0016020">
    <property type="term" value="C:membrane"/>
    <property type="evidence" value="ECO:0007669"/>
    <property type="project" value="InterPro"/>
</dbReference>
<keyword evidence="3" id="KW-0808">Transferase</keyword>
<dbReference type="InterPro" id="IPR050640">
    <property type="entry name" value="Bact_2-comp_sensor_kinase"/>
</dbReference>
<dbReference type="PANTHER" id="PTHR34220:SF7">
    <property type="entry name" value="SENSOR HISTIDINE KINASE YPDA"/>
    <property type="match status" value="1"/>
</dbReference>
<keyword evidence="4" id="KW-1185">Reference proteome</keyword>
<dbReference type="PANTHER" id="PTHR34220">
    <property type="entry name" value="SENSOR HISTIDINE KINASE YPDA"/>
    <property type="match status" value="1"/>
</dbReference>
<keyword evidence="1" id="KW-0472">Membrane</keyword>
<evidence type="ECO:0000256" key="1">
    <source>
        <dbReference type="SAM" id="Phobius"/>
    </source>
</evidence>
<keyword evidence="3" id="KW-0418">Kinase</keyword>
<feature type="transmembrane region" description="Helical" evidence="1">
    <location>
        <begin position="21"/>
        <end position="40"/>
    </location>
</feature>
<feature type="domain" description="Signal transduction histidine kinase internal region" evidence="2">
    <location>
        <begin position="175"/>
        <end position="253"/>
    </location>
</feature>
<dbReference type="OrthoDB" id="9792992at2"/>
<accession>A0A1T5FFI9</accession>
<sequence>MASQIEKSFSWEKWYTWHVRVICHVVFWLLVTLLYYLGYSRLGGDYIWVFVVKELFVTGSLFYSASWIISTWVSKGRIYPLVLFIVFAYLWWLAWTYITCYVANYFIPESDQRFERYLGFFLNDGFLGLFKLNKAGTLSIDFITMVSIPLAPKLTKVLLESSMKMVKLERDNLAMELNFLKSQVSPHFLFNILNSIYRMSEKNHPETPNTVLQLSNLVRYVLYQVKDDEILLLKEVDFIKNYIDLAKLRYGGKVPVETDIADIDEPFKIVPLILIPFVENAFKHGPDRSRNDAWVDISLRVADDKLFLSVKNGVNHTAEKSADGGVGLQNVRRRLELHYPKRHSLDITETNNSYGIELVVNLK</sequence>
<dbReference type="GO" id="GO:0000155">
    <property type="term" value="F:phosphorelay sensor kinase activity"/>
    <property type="evidence" value="ECO:0007669"/>
    <property type="project" value="InterPro"/>
</dbReference>